<keyword evidence="1" id="KW-0732">Signal</keyword>
<dbReference type="NCBIfam" id="NF046077">
    <property type="entry name" value="LPS_M949_RS01915"/>
    <property type="match status" value="1"/>
</dbReference>
<dbReference type="EMBL" id="BMCW01000003">
    <property type="protein sequence ID" value="GGG57273.1"/>
    <property type="molecule type" value="Genomic_DNA"/>
</dbReference>
<name>A0A420DAC0_9FLAO</name>
<dbReference type="PROSITE" id="PS51257">
    <property type="entry name" value="PROKAR_LIPOPROTEIN"/>
    <property type="match status" value="1"/>
</dbReference>
<protein>
    <recommendedName>
        <fullName evidence="6">Lipoprotein</fullName>
    </recommendedName>
</protein>
<dbReference type="Proteomes" id="UP000658202">
    <property type="component" value="Unassembled WGS sequence"/>
</dbReference>
<proteinExistence type="predicted"/>
<evidence type="ECO:0000256" key="1">
    <source>
        <dbReference type="SAM" id="SignalP"/>
    </source>
</evidence>
<reference evidence="5" key="3">
    <citation type="journal article" date="2019" name="Int. J. Syst. Evol. Microbiol.">
        <title>The Global Catalogue of Microorganisms (GCM) 10K type strain sequencing project: providing services to taxonomists for standard genome sequencing and annotation.</title>
        <authorList>
            <consortium name="The Broad Institute Genomics Platform"/>
            <consortium name="The Broad Institute Genome Sequencing Center for Infectious Disease"/>
            <person name="Wu L."/>
            <person name="Ma J."/>
        </authorList>
    </citation>
    <scope>NUCLEOTIDE SEQUENCE [LARGE SCALE GENOMIC DNA]</scope>
    <source>
        <strain evidence="5">CCM 8490</strain>
    </source>
</reference>
<dbReference type="AlphaFoldDB" id="A0A420DAC0"/>
<evidence type="ECO:0008006" key="6">
    <source>
        <dbReference type="Google" id="ProtNLM"/>
    </source>
</evidence>
<evidence type="ECO:0000313" key="4">
    <source>
        <dbReference type="Proteomes" id="UP000285906"/>
    </source>
</evidence>
<evidence type="ECO:0000313" key="3">
    <source>
        <dbReference type="EMBL" id="RKE87706.1"/>
    </source>
</evidence>
<organism evidence="3 4">
    <name type="scientific">Epilithonimonas arachidiradicis</name>
    <dbReference type="NCBI Taxonomy" id="1617282"/>
    <lineage>
        <taxon>Bacteria</taxon>
        <taxon>Pseudomonadati</taxon>
        <taxon>Bacteroidota</taxon>
        <taxon>Flavobacteriia</taxon>
        <taxon>Flavobacteriales</taxon>
        <taxon>Weeksellaceae</taxon>
        <taxon>Chryseobacterium group</taxon>
        <taxon>Epilithonimonas</taxon>
    </lineage>
</organism>
<reference evidence="2" key="4">
    <citation type="submission" date="2024-05" db="EMBL/GenBank/DDBJ databases">
        <authorList>
            <person name="Sun Q."/>
            <person name="Sedlacek I."/>
        </authorList>
    </citation>
    <scope>NUCLEOTIDE SEQUENCE</scope>
    <source>
        <strain evidence="2">CCM 8490</strain>
    </source>
</reference>
<accession>A0A420DAC0</accession>
<reference evidence="3 4" key="2">
    <citation type="submission" date="2018-09" db="EMBL/GenBank/DDBJ databases">
        <title>Genomic Encyclopedia of Archaeal and Bacterial Type Strains, Phase II (KMG-II): from individual species to whole genera.</title>
        <authorList>
            <person name="Goeker M."/>
        </authorList>
    </citation>
    <scope>NUCLEOTIDE SEQUENCE [LARGE SCALE GENOMIC DNA]</scope>
    <source>
        <strain evidence="3 4">DSM 27620</strain>
    </source>
</reference>
<gene>
    <name evidence="3" type="ORF">BXY58_1838</name>
    <name evidence="2" type="ORF">GCM10007332_18740</name>
</gene>
<reference evidence="2" key="1">
    <citation type="journal article" date="2014" name="Int. J. Syst. Evol. Microbiol.">
        <title>Complete genome of a new Firmicutes species belonging to the dominant human colonic microbiota ('Ruminococcus bicirculans') reveals two chromosomes and a selective capacity to utilize plant glucans.</title>
        <authorList>
            <consortium name="NISC Comparative Sequencing Program"/>
            <person name="Wegmann U."/>
            <person name="Louis P."/>
            <person name="Goesmann A."/>
            <person name="Henrissat B."/>
            <person name="Duncan S.H."/>
            <person name="Flint H.J."/>
        </authorList>
    </citation>
    <scope>NUCLEOTIDE SEQUENCE</scope>
    <source>
        <strain evidence="2">CCM 8490</strain>
    </source>
</reference>
<evidence type="ECO:0000313" key="5">
    <source>
        <dbReference type="Proteomes" id="UP000658202"/>
    </source>
</evidence>
<dbReference type="Proteomes" id="UP000285906">
    <property type="component" value="Unassembled WGS sequence"/>
</dbReference>
<comment type="caution">
    <text evidence="3">The sequence shown here is derived from an EMBL/GenBank/DDBJ whole genome shotgun (WGS) entry which is preliminary data.</text>
</comment>
<feature type="chain" id="PRO_5019561893" description="Lipoprotein" evidence="1">
    <location>
        <begin position="20"/>
        <end position="227"/>
    </location>
</feature>
<dbReference type="InterPro" id="IPR058148">
    <property type="entry name" value="M949_RS01915-like_dom"/>
</dbReference>
<feature type="signal peptide" evidence="1">
    <location>
        <begin position="1"/>
        <end position="19"/>
    </location>
</feature>
<evidence type="ECO:0000313" key="2">
    <source>
        <dbReference type="EMBL" id="GGG57273.1"/>
    </source>
</evidence>
<sequence length="227" mass="26355">MRKLLLPFCLLILIFIISCNPKEQNQTNEIETKDIDKKDSIIAVEVDSAQIPKSILYHGNLKKAIQWKDEVGENLVILSESGYHRNEKFKHEFDDSADFELFAYHFSLDKNNLQIWKMYDFVADCPVDIEAEFYSQFPIITDLDKNGIAEVWIMYKVGCHGDVSPVNLKLIMYEGNKKYAMRGENQVKVGANEYIGGEYKLDKSFDSAPNIFKDYAIQLWKKNVYKN</sequence>
<keyword evidence="5" id="KW-1185">Reference proteome</keyword>
<dbReference type="OrthoDB" id="8585774at2"/>
<dbReference type="RefSeq" id="WP_120213484.1">
    <property type="nucleotide sequence ID" value="NZ_BMCW01000003.1"/>
</dbReference>
<dbReference type="EMBL" id="RAQH01000004">
    <property type="protein sequence ID" value="RKE87706.1"/>
    <property type="molecule type" value="Genomic_DNA"/>
</dbReference>